<evidence type="ECO:0008006" key="5">
    <source>
        <dbReference type="Google" id="ProtNLM"/>
    </source>
</evidence>
<evidence type="ECO:0000256" key="2">
    <source>
        <dbReference type="SAM" id="SignalP"/>
    </source>
</evidence>
<evidence type="ECO:0000313" key="4">
    <source>
        <dbReference type="Proteomes" id="UP000029554"/>
    </source>
</evidence>
<dbReference type="OrthoDB" id="1375790at2"/>
<feature type="signal peptide" evidence="2">
    <location>
        <begin position="1"/>
        <end position="22"/>
    </location>
</feature>
<protein>
    <recommendedName>
        <fullName evidence="5">Signal peptidase</fullName>
    </recommendedName>
</protein>
<reference evidence="3 4" key="1">
    <citation type="submission" date="2014-09" db="EMBL/GenBank/DDBJ databases">
        <title>Whole Genome Shotgun of Flavobacterium aquatile LMG 4008.</title>
        <authorList>
            <person name="Gale A.N."/>
            <person name="Pipes S.E."/>
            <person name="Newman J.D."/>
        </authorList>
    </citation>
    <scope>NUCLEOTIDE SEQUENCE [LARGE SCALE GENOMIC DNA]</scope>
    <source>
        <strain evidence="3 4">LMG 4008</strain>
    </source>
</reference>
<keyword evidence="1" id="KW-0812">Transmembrane</keyword>
<keyword evidence="2" id="KW-0732">Signal</keyword>
<sequence>MKKIFKLYLLGFFLLSDFIVFAQGPNDETDTGGGEIPLEDTSDPQPASVDSKLIYLLIIGVLFAVYTMQKRSRKA</sequence>
<organism evidence="3 4">
    <name type="scientific">Flavobacterium aquatile LMG 4008 = ATCC 11947</name>
    <dbReference type="NCBI Taxonomy" id="1453498"/>
    <lineage>
        <taxon>Bacteria</taxon>
        <taxon>Pseudomonadati</taxon>
        <taxon>Bacteroidota</taxon>
        <taxon>Flavobacteriia</taxon>
        <taxon>Flavobacteriales</taxon>
        <taxon>Flavobacteriaceae</taxon>
        <taxon>Flavobacterium</taxon>
    </lineage>
</organism>
<gene>
    <name evidence="3" type="ORF">LG45_01920</name>
</gene>
<proteinExistence type="predicted"/>
<name>A0A095SYT8_9FLAO</name>
<feature type="chain" id="PRO_5001910587" description="Signal peptidase" evidence="2">
    <location>
        <begin position="23"/>
        <end position="75"/>
    </location>
</feature>
<keyword evidence="1" id="KW-0472">Membrane</keyword>
<keyword evidence="1" id="KW-1133">Transmembrane helix</keyword>
<accession>A0A095SYT8</accession>
<evidence type="ECO:0000313" key="3">
    <source>
        <dbReference type="EMBL" id="KGD69544.1"/>
    </source>
</evidence>
<dbReference type="Proteomes" id="UP000029554">
    <property type="component" value="Unassembled WGS sequence"/>
</dbReference>
<evidence type="ECO:0000256" key="1">
    <source>
        <dbReference type="SAM" id="Phobius"/>
    </source>
</evidence>
<keyword evidence="4" id="KW-1185">Reference proteome</keyword>
<feature type="transmembrane region" description="Helical" evidence="1">
    <location>
        <begin position="53"/>
        <end position="69"/>
    </location>
</feature>
<dbReference type="RefSeq" id="WP_035123844.1">
    <property type="nucleotide sequence ID" value="NZ_JRHH01000001.1"/>
</dbReference>
<dbReference type="AlphaFoldDB" id="A0A095SYT8"/>
<dbReference type="EMBL" id="JRHH01000001">
    <property type="protein sequence ID" value="KGD69544.1"/>
    <property type="molecule type" value="Genomic_DNA"/>
</dbReference>
<comment type="caution">
    <text evidence="3">The sequence shown here is derived from an EMBL/GenBank/DDBJ whole genome shotgun (WGS) entry which is preliminary data.</text>
</comment>